<dbReference type="Proteomes" id="UP000789508">
    <property type="component" value="Unassembled WGS sequence"/>
</dbReference>
<dbReference type="Pfam" id="PF17652">
    <property type="entry name" value="Glyco_hydro81C"/>
    <property type="match status" value="1"/>
</dbReference>
<evidence type="ECO:0000256" key="8">
    <source>
        <dbReference type="ARBA" id="ARBA00023326"/>
    </source>
</evidence>
<evidence type="ECO:0000259" key="9">
    <source>
        <dbReference type="Pfam" id="PF03639"/>
    </source>
</evidence>
<evidence type="ECO:0000256" key="2">
    <source>
        <dbReference type="ARBA" id="ARBA00010730"/>
    </source>
</evidence>
<evidence type="ECO:0000259" key="10">
    <source>
        <dbReference type="Pfam" id="PF17652"/>
    </source>
</evidence>
<evidence type="ECO:0000256" key="7">
    <source>
        <dbReference type="ARBA" id="ARBA00023316"/>
    </source>
</evidence>
<evidence type="ECO:0000256" key="1">
    <source>
        <dbReference type="ARBA" id="ARBA00000382"/>
    </source>
</evidence>
<dbReference type="EC" id="3.2.1.39" evidence="3"/>
<dbReference type="GO" id="GO:0042973">
    <property type="term" value="F:glucan endo-1,3-beta-D-glucosidase activity"/>
    <property type="evidence" value="ECO:0007669"/>
    <property type="project" value="UniProtKB-EC"/>
</dbReference>
<dbReference type="Gene3D" id="1.20.5.420">
    <property type="entry name" value="Immunoglobulin FC, subunit C"/>
    <property type="match status" value="1"/>
</dbReference>
<comment type="caution">
    <text evidence="11">The sequence shown here is derived from an EMBL/GenBank/DDBJ whole genome shotgun (WGS) entry which is preliminary data.</text>
</comment>
<keyword evidence="8" id="KW-0624">Polysaccharide degradation</keyword>
<dbReference type="GO" id="GO:0009986">
    <property type="term" value="C:cell surface"/>
    <property type="evidence" value="ECO:0007669"/>
    <property type="project" value="TreeGrafter"/>
</dbReference>
<dbReference type="PANTHER" id="PTHR31983">
    <property type="entry name" value="ENDO-1,3(4)-BETA-GLUCANASE 1"/>
    <property type="match status" value="1"/>
</dbReference>
<protein>
    <recommendedName>
        <fullName evidence="3">glucan endo-1,3-beta-D-glucosidase</fullName>
        <ecNumber evidence="3">3.2.1.39</ecNumber>
    </recommendedName>
</protein>
<dbReference type="AlphaFoldDB" id="A0A9N9B2J0"/>
<proteinExistence type="inferred from homology"/>
<accession>A0A9N9B2J0</accession>
<reference evidence="11" key="1">
    <citation type="submission" date="2021-06" db="EMBL/GenBank/DDBJ databases">
        <authorList>
            <person name="Kallberg Y."/>
            <person name="Tangrot J."/>
            <person name="Rosling A."/>
        </authorList>
    </citation>
    <scope>NUCLEOTIDE SEQUENCE</scope>
    <source>
        <strain evidence="11">FL130A</strain>
    </source>
</reference>
<evidence type="ECO:0000256" key="5">
    <source>
        <dbReference type="ARBA" id="ARBA00023277"/>
    </source>
</evidence>
<evidence type="ECO:0000256" key="4">
    <source>
        <dbReference type="ARBA" id="ARBA00022801"/>
    </source>
</evidence>
<name>A0A9N9B2J0_9GLOM</name>
<dbReference type="GO" id="GO:0000272">
    <property type="term" value="P:polysaccharide catabolic process"/>
    <property type="evidence" value="ECO:0007669"/>
    <property type="project" value="UniProtKB-KW"/>
</dbReference>
<sequence>MNHSHNLLSPISTQAPPNVFTVVSHSVTPQRLDDASKQLPVPTNKFYENLLLDNGTQPVWPLPYGVRWEKGQTNGILGLSISHADDSSKVFGPDPNADPVRYFYSPYIPSLSVSAAEFDQTHSLTVSKLDEFSAQLRLSPSNATTASYISIPIVRGMGFITAQYNQLTPVFNSAVNFRQIELADNAEQGWVKYRIQLEDGNNWLLYAKPQNANESLKLNMTNATVKAVSGVFTGLIQIAKLPQNNTPAETLYDQSAGTFATAGKLKVINDGTGKYSIKWNTTEKQTKPLLHFALPHHIDSFANTGKGVVRTNIQLQSPTTGIMTAYLGNEWVFEEKQLNNVGFLPEGWKSHLTQEKIDAILEQATNDTASDFKAQTLDKNSVYFSGKGFAKLAQVCLIVNDVLKNKSLGAECLNKLKTVFESYIVNNLTFPLQYDATWKGIVSSEGFKNGPTADFGNTWYNDHHFHYGYYIHTAAIIRHLDKNWGKKNEEWVDSLLRDVVNPSSDDKFFPTFRTFDWFVGHSWSKGIFSSADGKDEESTSEDVNFYYAMKLWGTVSKRTNIAKLADVMLAVQARSLRNYFLMEDDNTVQPKNFIKNKVTGILFENKIDHTTYFSTRMECIHGIQMIPTTSITPYVRSNKFVNEEWEEVLSSLVNNIPDGWKSILQMNYAQVNPNSVYTYFSQNPDAPLDDGLTRTWALFWSASQKPPQ</sequence>
<keyword evidence="5" id="KW-0119">Carbohydrate metabolism</keyword>
<comment type="similarity">
    <text evidence="2">Belongs to the glycosyl hydrolase 81 family.</text>
</comment>
<evidence type="ECO:0000256" key="3">
    <source>
        <dbReference type="ARBA" id="ARBA00012780"/>
    </source>
</evidence>
<evidence type="ECO:0000256" key="6">
    <source>
        <dbReference type="ARBA" id="ARBA00023295"/>
    </source>
</evidence>
<dbReference type="GO" id="GO:0052861">
    <property type="term" value="F:endo-1,3(4)-beta-glucanase activity"/>
    <property type="evidence" value="ECO:0007669"/>
    <property type="project" value="InterPro"/>
</dbReference>
<dbReference type="Gene3D" id="2.70.98.30">
    <property type="entry name" value="Golgi alpha-mannosidase II, domain 4"/>
    <property type="match status" value="1"/>
</dbReference>
<keyword evidence="4" id="KW-0378">Hydrolase</keyword>
<dbReference type="EMBL" id="CAJVPS010001732">
    <property type="protein sequence ID" value="CAG8548904.1"/>
    <property type="molecule type" value="Genomic_DNA"/>
</dbReference>
<dbReference type="InterPro" id="IPR005200">
    <property type="entry name" value="Endo-beta-glucanase"/>
</dbReference>
<dbReference type="Gene3D" id="1.10.287.1170">
    <property type="entry name" value="glycoside hydrolase family 81 endo-[beta] glucanase"/>
    <property type="match status" value="1"/>
</dbReference>
<keyword evidence="12" id="KW-1185">Reference proteome</keyword>
<gene>
    <name evidence="11" type="ORF">ALEPTO_LOCUS5779</name>
</gene>
<organism evidence="11 12">
    <name type="scientific">Ambispora leptoticha</name>
    <dbReference type="NCBI Taxonomy" id="144679"/>
    <lineage>
        <taxon>Eukaryota</taxon>
        <taxon>Fungi</taxon>
        <taxon>Fungi incertae sedis</taxon>
        <taxon>Mucoromycota</taxon>
        <taxon>Glomeromycotina</taxon>
        <taxon>Glomeromycetes</taxon>
        <taxon>Archaeosporales</taxon>
        <taxon>Ambisporaceae</taxon>
        <taxon>Ambispora</taxon>
    </lineage>
</organism>
<dbReference type="PANTHER" id="PTHR31983:SF0">
    <property type="entry name" value="GLUCAN ENDO-1,3-BETA-D-GLUCOSIDASE 2"/>
    <property type="match status" value="1"/>
</dbReference>
<dbReference type="InterPro" id="IPR040451">
    <property type="entry name" value="GH81_N"/>
</dbReference>
<evidence type="ECO:0000313" key="11">
    <source>
        <dbReference type="EMBL" id="CAG8548904.1"/>
    </source>
</evidence>
<evidence type="ECO:0000313" key="12">
    <source>
        <dbReference type="Proteomes" id="UP000789508"/>
    </source>
</evidence>
<feature type="domain" description="Glycosyl hydrolase family 81 N-terminal" evidence="9">
    <location>
        <begin position="29"/>
        <end position="345"/>
    </location>
</feature>
<dbReference type="GO" id="GO:0071555">
    <property type="term" value="P:cell wall organization"/>
    <property type="evidence" value="ECO:0007669"/>
    <property type="project" value="UniProtKB-KW"/>
</dbReference>
<comment type="catalytic activity">
    <reaction evidence="1">
        <text>Hydrolysis of (1-&gt;3)-beta-D-glucosidic linkages in (1-&gt;3)-beta-D-glucans.</text>
        <dbReference type="EC" id="3.2.1.39"/>
    </reaction>
</comment>
<dbReference type="InterPro" id="IPR040720">
    <property type="entry name" value="GH81_C"/>
</dbReference>
<keyword evidence="7" id="KW-0961">Cell wall biogenesis/degradation</keyword>
<dbReference type="PROSITE" id="PS52008">
    <property type="entry name" value="GH81"/>
    <property type="match status" value="1"/>
</dbReference>
<feature type="domain" description="Glycosyl hydrolase family 81 C-terminal" evidence="10">
    <location>
        <begin position="352"/>
        <end position="698"/>
    </location>
</feature>
<keyword evidence="6" id="KW-0326">Glycosidase</keyword>
<dbReference type="OrthoDB" id="4473401at2759"/>
<dbReference type="Pfam" id="PF03639">
    <property type="entry name" value="Glyco_hydro_81"/>
    <property type="match status" value="1"/>
</dbReference>